<comment type="caution">
    <text evidence="3">The sequence shown here is derived from an EMBL/GenBank/DDBJ whole genome shotgun (WGS) entry which is preliminary data.</text>
</comment>
<protein>
    <submittedName>
        <fullName evidence="2">General secretion pathway protein GspA</fullName>
    </submittedName>
    <submittedName>
        <fullName evidence="3">Type II secretion system protein A</fullName>
    </submittedName>
</protein>
<dbReference type="Pfam" id="PF01471">
    <property type="entry name" value="PG_binding_1"/>
    <property type="match status" value="1"/>
</dbReference>
<dbReference type="Proteomes" id="UP000248729">
    <property type="component" value="Unassembled WGS sequence"/>
</dbReference>
<dbReference type="AlphaFoldDB" id="A0A329EJ96"/>
<dbReference type="Gene3D" id="3.40.50.300">
    <property type="entry name" value="P-loop containing nucleotide triphosphate hydrolases"/>
    <property type="match status" value="1"/>
</dbReference>
<dbReference type="FunFam" id="3.40.50.300:FF:001664">
    <property type="entry name" value="MSHA biogenesis protein MshM"/>
    <property type="match status" value="1"/>
</dbReference>
<dbReference type="EMBL" id="QLTR01000005">
    <property type="protein sequence ID" value="RAS66495.1"/>
    <property type="molecule type" value="Genomic_DNA"/>
</dbReference>
<dbReference type="RefSeq" id="WP_102968047.1">
    <property type="nucleotide sequence ID" value="NZ_POSM01000006.1"/>
</dbReference>
<accession>A0A329EJ96</accession>
<evidence type="ECO:0000313" key="2">
    <source>
        <dbReference type="EMBL" id="PNI01901.1"/>
    </source>
</evidence>
<evidence type="ECO:0000313" key="5">
    <source>
        <dbReference type="Proteomes" id="UP000248729"/>
    </source>
</evidence>
<evidence type="ECO:0000313" key="4">
    <source>
        <dbReference type="Proteomes" id="UP000236547"/>
    </source>
</evidence>
<dbReference type="Gene3D" id="3.90.70.10">
    <property type="entry name" value="Cysteine proteinases"/>
    <property type="match status" value="1"/>
</dbReference>
<dbReference type="SMART" id="SM00382">
    <property type="entry name" value="AAA"/>
    <property type="match status" value="1"/>
</dbReference>
<dbReference type="Gene3D" id="1.10.101.10">
    <property type="entry name" value="PGBD-like superfamily/PGBD"/>
    <property type="match status" value="1"/>
</dbReference>
<dbReference type="CDD" id="cd00009">
    <property type="entry name" value="AAA"/>
    <property type="match status" value="1"/>
</dbReference>
<evidence type="ECO:0000259" key="1">
    <source>
        <dbReference type="SMART" id="SM00382"/>
    </source>
</evidence>
<dbReference type="InterPro" id="IPR048809">
    <property type="entry name" value="GspA_C39-like"/>
</dbReference>
<dbReference type="SUPFAM" id="SSF47090">
    <property type="entry name" value="PGBD-like"/>
    <property type="match status" value="1"/>
</dbReference>
<dbReference type="InterPro" id="IPR036365">
    <property type="entry name" value="PGBD-like_sf"/>
</dbReference>
<organism evidence="3 5">
    <name type="scientific">Vibrio diazotrophicus</name>
    <dbReference type="NCBI Taxonomy" id="685"/>
    <lineage>
        <taxon>Bacteria</taxon>
        <taxon>Pseudomonadati</taxon>
        <taxon>Pseudomonadota</taxon>
        <taxon>Gammaproteobacteria</taxon>
        <taxon>Vibrionales</taxon>
        <taxon>Vibrionaceae</taxon>
        <taxon>Vibrio</taxon>
    </lineage>
</organism>
<dbReference type="PANTHER" id="PTHR35894:SF1">
    <property type="entry name" value="PHOSPHORIBULOKINASE _ URIDINE KINASE FAMILY"/>
    <property type="match status" value="1"/>
</dbReference>
<evidence type="ECO:0000313" key="3">
    <source>
        <dbReference type="EMBL" id="RAS66495.1"/>
    </source>
</evidence>
<dbReference type="InterPro" id="IPR052026">
    <property type="entry name" value="ExeA_AAA_ATPase_DNA-bind"/>
</dbReference>
<dbReference type="InterPro" id="IPR049945">
    <property type="entry name" value="AAA_22"/>
</dbReference>
<keyword evidence="4" id="KW-1185">Reference proteome</keyword>
<dbReference type="InterPro" id="IPR002477">
    <property type="entry name" value="Peptidoglycan-bd-like"/>
</dbReference>
<reference evidence="3 5" key="2">
    <citation type="submission" date="2018-06" db="EMBL/GenBank/DDBJ databases">
        <title>Freshwater and sediment microbial communities from various areas in North America, analyzing microbe dynamics in response to fracking.</title>
        <authorList>
            <person name="Lamendella R."/>
        </authorList>
    </citation>
    <scope>NUCLEOTIDE SEQUENCE [LARGE SCALE GENOMIC DNA]</scope>
    <source>
        <strain evidence="3 5">99A</strain>
    </source>
</reference>
<dbReference type="Proteomes" id="UP000236547">
    <property type="component" value="Unassembled WGS sequence"/>
</dbReference>
<reference evidence="2 4" key="1">
    <citation type="submission" date="2018-01" db="EMBL/GenBank/DDBJ databases">
        <title>Draft genome sequences of six Vibrio diazotrophicus strains isolated from deep-sea sediments of the Baltic Sea.</title>
        <authorList>
            <person name="Castillo D."/>
            <person name="Vandieken V."/>
            <person name="Chiang O."/>
            <person name="Middelboe M."/>
        </authorList>
    </citation>
    <scope>NUCLEOTIDE SEQUENCE [LARGE SCALE GENOMIC DNA]</scope>
    <source>
        <strain evidence="2 4">65.10M</strain>
    </source>
</reference>
<gene>
    <name evidence="2" type="ORF">C1O25_06160</name>
    <name evidence="3" type="ORF">DET48_10546</name>
</gene>
<dbReference type="Pfam" id="PF13401">
    <property type="entry name" value="AAA_22"/>
    <property type="match status" value="1"/>
</dbReference>
<dbReference type="InterPro" id="IPR036366">
    <property type="entry name" value="PGBDSf"/>
</dbReference>
<dbReference type="InterPro" id="IPR027417">
    <property type="entry name" value="P-loop_NTPase"/>
</dbReference>
<dbReference type="SUPFAM" id="SSF52540">
    <property type="entry name" value="P-loop containing nucleoside triphosphate hydrolases"/>
    <property type="match status" value="1"/>
</dbReference>
<dbReference type="PANTHER" id="PTHR35894">
    <property type="entry name" value="GENERAL SECRETION PATHWAY PROTEIN A-RELATED"/>
    <property type="match status" value="1"/>
</dbReference>
<dbReference type="EMBL" id="POSM01000006">
    <property type="protein sequence ID" value="PNI01901.1"/>
    <property type="molecule type" value="Genomic_DNA"/>
</dbReference>
<dbReference type="Pfam" id="PF21327">
    <property type="entry name" value="GspA_C39-like"/>
    <property type="match status" value="1"/>
</dbReference>
<dbReference type="GO" id="GO:0016887">
    <property type="term" value="F:ATP hydrolysis activity"/>
    <property type="evidence" value="ECO:0007669"/>
    <property type="project" value="InterPro"/>
</dbReference>
<name>A0A329EJ96_VIBDI</name>
<feature type="domain" description="AAA+ ATPase" evidence="1">
    <location>
        <begin position="42"/>
        <end position="195"/>
    </location>
</feature>
<proteinExistence type="predicted"/>
<sequence length="542" mass="60874">MYQQFFGLAELPFSIVPNSRYLYLSQRHQEAISHLQEGLGDGGGFAMLTGEVGTGKTTVAKAILDNLPANTQAGFILNPTFSEQELLEAICDEFSVSYGKKATLKKLSQALNQFLLEKHADGIQVLLIIDEAQHLAPDVLEQLRLLTNLETDSRKLLKVLLIGQPELQQKLQLPQLRQLAQRITGRYHLLPLDEVETAHYIRFRLQQAGGDGNLFSNKCAKWIARETHGIPRLINLVCDNSLKGAFKAGEKELGLERVKWACQQVMSFQSTVYQRSDAKPSSPRFPFVAVTCSLIGLSLAAASAYWLSPLINEQVAHHWPLPEAKPALQETVFPKQVEETLIQAEDLSSALRTLYAVWGYQASVTDTFCQSDTSSLLQCMPSQGDWQTLSQLNMPVVLTLEVDNKPSYAVLYRLNGNELELLVNDEHIRIDKQWISPLWKNGEFHLTWQASFKQTLKSGMKGQEIALLDRKLSQILGKPERETQVFDDEVKRKVSLFQRWQNMYVDGIAGEQTLRRLELLTQQDAPKLDAPKLGSLHLVGGA</sequence>
<dbReference type="InterPro" id="IPR003593">
    <property type="entry name" value="AAA+_ATPase"/>
</dbReference>